<dbReference type="SUPFAM" id="SSF53187">
    <property type="entry name" value="Zn-dependent exopeptidases"/>
    <property type="match status" value="1"/>
</dbReference>
<proteinExistence type="predicted"/>
<sequence length="583" mass="67731">MKQVVLLTLICMFFSCEDQKQDKIEEFQTHFELSEYKETATYLQVIDFYIRLAKEFPEINIQTIGETDSGYPLHLVTFNIDGDFNFQKIGKNKTVILINNGIHPGESDGIDATMLLYRDLATGKVDAPENTVLATIPVYNVGGALNRNSFSRANQNGPTSYGFRGNAQNYDLNRDFIKVDTKNAVTFASIFHLVQPDIFIDNHVSNGADYQYTLTHLFTQHNKLGGDLGNYLNKRMMPKLSKLLQEDNWEITPYVNVFNKVPESGFSQFMDYPRYSTGYTTLWNTLGMMVETHMLKPYEKRVEGTYELMVKMIAIAEEDGKNIKTLRKEALTRHMDWTHYPVQWKIDTTRTSTLKFRGYEADTLISEVTGLPRLKYDRTKPFTKEVNYSDYFIPTDSVAIPEAYILKKGWHKVIELLNLNNIEYTKIDKDTTLSVESYRIADYKTQQNPYEGHYPHSDTKVSKEIKTVSFSQGDYYIPTNQTGIRYLLETLEPQATDSFFNWNFFDTILQQKEGFSPYVFEDVALEILQKDPELKAEFDRTKDSSATFSANWYKQLDWLFKNSKYYEDAHLQYPVYRILKSVD</sequence>
<dbReference type="GO" id="GO:0008270">
    <property type="term" value="F:zinc ion binding"/>
    <property type="evidence" value="ECO:0007669"/>
    <property type="project" value="InterPro"/>
</dbReference>
<dbReference type="PROSITE" id="PS51257">
    <property type="entry name" value="PROKAR_LIPOPROTEIN"/>
    <property type="match status" value="1"/>
</dbReference>
<dbReference type="GO" id="GO:0004181">
    <property type="term" value="F:metallocarboxypeptidase activity"/>
    <property type="evidence" value="ECO:0007669"/>
    <property type="project" value="InterPro"/>
</dbReference>
<dbReference type="KEGG" id="cagg:HYG79_02590"/>
<organism evidence="2 3">
    <name type="scientific">Costertonia aggregata</name>
    <dbReference type="NCBI Taxonomy" id="343403"/>
    <lineage>
        <taxon>Bacteria</taxon>
        <taxon>Pseudomonadati</taxon>
        <taxon>Bacteroidota</taxon>
        <taxon>Flavobacteriia</taxon>
        <taxon>Flavobacteriales</taxon>
        <taxon>Flavobacteriaceae</taxon>
        <taxon>Costertonia</taxon>
    </lineage>
</organism>
<dbReference type="Pfam" id="PF00246">
    <property type="entry name" value="Peptidase_M14"/>
    <property type="match status" value="1"/>
</dbReference>
<keyword evidence="3" id="KW-1185">Reference proteome</keyword>
<evidence type="ECO:0000313" key="2">
    <source>
        <dbReference type="EMBL" id="QLG44275.1"/>
    </source>
</evidence>
<evidence type="ECO:0000259" key="1">
    <source>
        <dbReference type="Pfam" id="PF00246"/>
    </source>
</evidence>
<dbReference type="AlphaFoldDB" id="A0A7H9ALX0"/>
<protein>
    <submittedName>
        <fullName evidence="2">M14 family metallopeptidase</fullName>
    </submittedName>
</protein>
<gene>
    <name evidence="2" type="ORF">HYG79_02590</name>
</gene>
<dbReference type="Gene3D" id="3.40.630.10">
    <property type="entry name" value="Zn peptidases"/>
    <property type="match status" value="1"/>
</dbReference>
<evidence type="ECO:0000313" key="3">
    <source>
        <dbReference type="Proteomes" id="UP000509302"/>
    </source>
</evidence>
<dbReference type="RefSeq" id="WP_179240610.1">
    <property type="nucleotide sequence ID" value="NZ_CP058595.1"/>
</dbReference>
<dbReference type="CDD" id="cd06241">
    <property type="entry name" value="M14-like"/>
    <property type="match status" value="1"/>
</dbReference>
<dbReference type="EMBL" id="CP058595">
    <property type="protein sequence ID" value="QLG44275.1"/>
    <property type="molecule type" value="Genomic_DNA"/>
</dbReference>
<accession>A0A7H9ALX0</accession>
<feature type="domain" description="Peptidase M14" evidence="1">
    <location>
        <begin position="48"/>
        <end position="178"/>
    </location>
</feature>
<dbReference type="Proteomes" id="UP000509302">
    <property type="component" value="Chromosome"/>
</dbReference>
<dbReference type="GO" id="GO:0006508">
    <property type="term" value="P:proteolysis"/>
    <property type="evidence" value="ECO:0007669"/>
    <property type="project" value="InterPro"/>
</dbReference>
<reference evidence="2 3" key="1">
    <citation type="journal article" date="2006" name="Int. J. Syst. Evol. Microbiol.">
        <title>Costertonia aggregata gen. nov., sp. nov., a mesophilic marine bacterium of the family Flavobacteriaceae, isolated from a mature biofilm.</title>
        <authorList>
            <person name="Kwon K.K."/>
            <person name="Lee Y.K."/>
            <person name="Lee H.K."/>
        </authorList>
    </citation>
    <scope>NUCLEOTIDE SEQUENCE [LARGE SCALE GENOMIC DNA]</scope>
    <source>
        <strain evidence="2 3">KCCM 42265</strain>
    </source>
</reference>
<name>A0A7H9ALX0_9FLAO</name>
<dbReference type="InterPro" id="IPR000834">
    <property type="entry name" value="Peptidase_M14"/>
</dbReference>